<dbReference type="EMBL" id="VDEQ01000167">
    <property type="protein sequence ID" value="MQS37146.1"/>
    <property type="molecule type" value="Genomic_DNA"/>
</dbReference>
<gene>
    <name evidence="2" type="ORF">FFZ77_16405</name>
</gene>
<feature type="non-terminal residue" evidence="2">
    <location>
        <position position="111"/>
    </location>
</feature>
<evidence type="ECO:0000313" key="3">
    <source>
        <dbReference type="Proteomes" id="UP000460558"/>
    </source>
</evidence>
<dbReference type="RefSeq" id="WP_153484033.1">
    <property type="nucleotide sequence ID" value="NZ_VDEQ01000167.1"/>
</dbReference>
<sequence>MRTTRARSEGTETLHGTVRRHAVTRPDAVALIHGERTVGYGELDRTADAWAHSLARHGVGPGALVPVLLPRGAELVTAILAILKLGAAYALLDPVWPDRRIQEVTGELAAR</sequence>
<evidence type="ECO:0000313" key="2">
    <source>
        <dbReference type="EMBL" id="MQS37146.1"/>
    </source>
</evidence>
<accession>A0ABW9NV10</accession>
<proteinExistence type="predicted"/>
<organism evidence="2 3">
    <name type="scientific">Streptomyces katsurahamanus</name>
    <dbReference type="NCBI Taxonomy" id="2577098"/>
    <lineage>
        <taxon>Bacteria</taxon>
        <taxon>Bacillati</taxon>
        <taxon>Actinomycetota</taxon>
        <taxon>Actinomycetes</taxon>
        <taxon>Kitasatosporales</taxon>
        <taxon>Streptomycetaceae</taxon>
        <taxon>Streptomyces</taxon>
    </lineage>
</organism>
<evidence type="ECO:0000259" key="1">
    <source>
        <dbReference type="Pfam" id="PF00501"/>
    </source>
</evidence>
<dbReference type="PANTHER" id="PTHR45527">
    <property type="entry name" value="NONRIBOSOMAL PEPTIDE SYNTHETASE"/>
    <property type="match status" value="1"/>
</dbReference>
<feature type="domain" description="AMP-dependent synthetase/ligase" evidence="1">
    <location>
        <begin position="19"/>
        <end position="107"/>
    </location>
</feature>
<reference evidence="2 3" key="1">
    <citation type="submission" date="2019-06" db="EMBL/GenBank/DDBJ databases">
        <title>Comparative genomics and metabolomics analyses of clavulanic acid producing Streptomyces species provides insight into specialized metabolism and evolution of beta-lactam biosynthetic gene clusters.</title>
        <authorList>
            <person name="Moore M.A."/>
            <person name="Cruz-Morales P."/>
            <person name="Barona Gomez F."/>
            <person name="Kapil T."/>
        </authorList>
    </citation>
    <scope>NUCLEOTIDE SEQUENCE [LARGE SCALE GENOMIC DNA]</scope>
    <source>
        <strain evidence="2 3">T-272</strain>
    </source>
</reference>
<dbReference type="Pfam" id="PF00501">
    <property type="entry name" value="AMP-binding"/>
    <property type="match status" value="1"/>
</dbReference>
<dbReference type="Proteomes" id="UP000460558">
    <property type="component" value="Unassembled WGS sequence"/>
</dbReference>
<name>A0ABW9NV10_9ACTN</name>
<dbReference type="Gene3D" id="3.40.50.12780">
    <property type="entry name" value="N-terminal domain of ligase-like"/>
    <property type="match status" value="1"/>
</dbReference>
<keyword evidence="3" id="KW-1185">Reference proteome</keyword>
<protein>
    <submittedName>
        <fullName evidence="2">Amino acid adenylation domain-containing protein</fullName>
    </submittedName>
</protein>
<dbReference type="SUPFAM" id="SSF56801">
    <property type="entry name" value="Acetyl-CoA synthetase-like"/>
    <property type="match status" value="1"/>
</dbReference>
<dbReference type="PANTHER" id="PTHR45527:SF1">
    <property type="entry name" value="FATTY ACID SYNTHASE"/>
    <property type="match status" value="1"/>
</dbReference>
<dbReference type="InterPro" id="IPR042099">
    <property type="entry name" value="ANL_N_sf"/>
</dbReference>
<dbReference type="InterPro" id="IPR000873">
    <property type="entry name" value="AMP-dep_synth/lig_dom"/>
</dbReference>
<comment type="caution">
    <text evidence="2">The sequence shown here is derived from an EMBL/GenBank/DDBJ whole genome shotgun (WGS) entry which is preliminary data.</text>
</comment>